<dbReference type="OrthoDB" id="7172943at2"/>
<keyword evidence="1" id="KW-0732">Signal</keyword>
<evidence type="ECO:0000256" key="1">
    <source>
        <dbReference type="SAM" id="SignalP"/>
    </source>
</evidence>
<dbReference type="Proteomes" id="UP000278035">
    <property type="component" value="Chromosome"/>
</dbReference>
<keyword evidence="3" id="KW-1185">Reference proteome</keyword>
<proteinExistence type="predicted"/>
<protein>
    <recommendedName>
        <fullName evidence="4">Lipoprotein</fullName>
    </recommendedName>
</protein>
<dbReference type="KEGG" id="slj:EGC82_03770"/>
<evidence type="ECO:0008006" key="4">
    <source>
        <dbReference type="Google" id="ProtNLM"/>
    </source>
</evidence>
<gene>
    <name evidence="2" type="ORF">EGC82_03770</name>
</gene>
<reference evidence="3" key="1">
    <citation type="submission" date="2018-11" db="EMBL/GenBank/DDBJ databases">
        <title>Shewanella sp. M2.</title>
        <authorList>
            <person name="Hwang Y.J."/>
            <person name="Hwang C.Y."/>
        </authorList>
    </citation>
    <scope>NUCLEOTIDE SEQUENCE [LARGE SCALE GENOMIC DNA]</scope>
    <source>
        <strain evidence="3">LMG 19866</strain>
    </source>
</reference>
<evidence type="ECO:0000313" key="2">
    <source>
        <dbReference type="EMBL" id="AZG71954.1"/>
    </source>
</evidence>
<dbReference type="RefSeq" id="WP_124729567.1">
    <property type="nucleotide sequence ID" value="NZ_CBCSKC010000022.1"/>
</dbReference>
<accession>A0A3G8LR86</accession>
<dbReference type="NCBIfam" id="NF047637">
    <property type="entry name" value="lipo_CC0125"/>
    <property type="match status" value="1"/>
</dbReference>
<organism evidence="2 3">
    <name type="scientific">Shewanella livingstonensis</name>
    <dbReference type="NCBI Taxonomy" id="150120"/>
    <lineage>
        <taxon>Bacteria</taxon>
        <taxon>Pseudomonadati</taxon>
        <taxon>Pseudomonadota</taxon>
        <taxon>Gammaproteobacteria</taxon>
        <taxon>Alteromonadales</taxon>
        <taxon>Shewanellaceae</taxon>
        <taxon>Shewanella</taxon>
    </lineage>
</organism>
<dbReference type="EMBL" id="CP034015">
    <property type="protein sequence ID" value="AZG71954.1"/>
    <property type="molecule type" value="Genomic_DNA"/>
</dbReference>
<name>A0A3G8LR86_9GAMM</name>
<feature type="chain" id="PRO_5018173016" description="Lipoprotein" evidence="1">
    <location>
        <begin position="25"/>
        <end position="105"/>
    </location>
</feature>
<feature type="signal peptide" evidence="1">
    <location>
        <begin position="1"/>
        <end position="24"/>
    </location>
</feature>
<evidence type="ECO:0000313" key="3">
    <source>
        <dbReference type="Proteomes" id="UP000278035"/>
    </source>
</evidence>
<dbReference type="AlphaFoldDB" id="A0A3G8LR86"/>
<sequence length="105" mass="11951">MGNVTVSVMMLLVIILCGCNSTKAQYTQADGYRYIDRKITDNYFMLSIFSKDKAHINAYALARAASLTNKQGYDWYIIVEQKKQLTTKPSFEKTIEIRMGKGVKP</sequence>